<dbReference type="GO" id="GO:0005886">
    <property type="term" value="C:plasma membrane"/>
    <property type="evidence" value="ECO:0007669"/>
    <property type="project" value="UniProtKB-SubCell"/>
</dbReference>
<evidence type="ECO:0000256" key="2">
    <source>
        <dbReference type="ARBA" id="ARBA00004236"/>
    </source>
</evidence>
<comment type="catalytic activity">
    <reaction evidence="1">
        <text>ATP + protein L-histidine = ADP + protein N-phospho-L-histidine.</text>
        <dbReference type="EC" id="2.7.13.3"/>
    </reaction>
</comment>
<dbReference type="PANTHER" id="PTHR45436">
    <property type="entry name" value="SENSOR HISTIDINE KINASE YKOH"/>
    <property type="match status" value="1"/>
</dbReference>
<feature type="domain" description="HAMP" evidence="13">
    <location>
        <begin position="77"/>
        <end position="130"/>
    </location>
</feature>
<dbReference type="InterPro" id="IPR003661">
    <property type="entry name" value="HisK_dim/P_dom"/>
</dbReference>
<evidence type="ECO:0000256" key="1">
    <source>
        <dbReference type="ARBA" id="ARBA00000085"/>
    </source>
</evidence>
<keyword evidence="10 11" id="KW-0472">Membrane</keyword>
<evidence type="ECO:0000313" key="14">
    <source>
        <dbReference type="EMBL" id="OHV25453.1"/>
    </source>
</evidence>
<dbReference type="PROSITE" id="PS50885">
    <property type="entry name" value="HAMP"/>
    <property type="match status" value="1"/>
</dbReference>
<dbReference type="Pfam" id="PF02518">
    <property type="entry name" value="HATPase_c"/>
    <property type="match status" value="1"/>
</dbReference>
<gene>
    <name evidence="14" type="ORF">BBK14_22135</name>
</gene>
<evidence type="ECO:0000259" key="13">
    <source>
        <dbReference type="PROSITE" id="PS50885"/>
    </source>
</evidence>
<proteinExistence type="predicted"/>
<dbReference type="SUPFAM" id="SSF158472">
    <property type="entry name" value="HAMP domain-like"/>
    <property type="match status" value="1"/>
</dbReference>
<evidence type="ECO:0000256" key="3">
    <source>
        <dbReference type="ARBA" id="ARBA00012438"/>
    </source>
</evidence>
<evidence type="ECO:0000313" key="15">
    <source>
        <dbReference type="Proteomes" id="UP000179769"/>
    </source>
</evidence>
<evidence type="ECO:0000256" key="7">
    <source>
        <dbReference type="ARBA" id="ARBA00022777"/>
    </source>
</evidence>
<comment type="subcellular location">
    <subcellularLocation>
        <location evidence="2">Cell membrane</location>
    </subcellularLocation>
</comment>
<keyword evidence="6 11" id="KW-0812">Transmembrane</keyword>
<comment type="caution">
    <text evidence="14">The sequence shown here is derived from an EMBL/GenBank/DDBJ whole genome shotgun (WGS) entry which is preliminary data.</text>
</comment>
<dbReference type="InterPro" id="IPR005467">
    <property type="entry name" value="His_kinase_dom"/>
</dbReference>
<evidence type="ECO:0000256" key="6">
    <source>
        <dbReference type="ARBA" id="ARBA00022692"/>
    </source>
</evidence>
<feature type="transmembrane region" description="Helical" evidence="11">
    <location>
        <begin position="7"/>
        <end position="26"/>
    </location>
</feature>
<name>A0A1S1PRQ1_9ACTN</name>
<dbReference type="SUPFAM" id="SSF55874">
    <property type="entry name" value="ATPase domain of HSP90 chaperone/DNA topoisomerase II/histidine kinase"/>
    <property type="match status" value="1"/>
</dbReference>
<keyword evidence="5" id="KW-0808">Transferase</keyword>
<accession>A0A1S1PRQ1</accession>
<dbReference type="InterPro" id="IPR004358">
    <property type="entry name" value="Sig_transdc_His_kin-like_C"/>
</dbReference>
<dbReference type="SUPFAM" id="SSF47384">
    <property type="entry name" value="Homodimeric domain of signal transducing histidine kinase"/>
    <property type="match status" value="1"/>
</dbReference>
<evidence type="ECO:0000256" key="11">
    <source>
        <dbReference type="SAM" id="Phobius"/>
    </source>
</evidence>
<keyword evidence="8 11" id="KW-1133">Transmembrane helix</keyword>
<dbReference type="InterPro" id="IPR003594">
    <property type="entry name" value="HATPase_dom"/>
</dbReference>
<evidence type="ECO:0000256" key="5">
    <source>
        <dbReference type="ARBA" id="ARBA00022679"/>
    </source>
</evidence>
<sequence>MRTQLTLLYAGPFLVSGVLLLSVPILQTRQSVPVGVPPGLGTSAPPGPDTSRLLTVSAVALAAMVVISIILGWLVAGRFLRPLRTMTTTARDISATNLHRRLGPHRRPGEFTELAGTLDDLFERLEAAFASQRHFVANASHELRTPLTATRTVLQVALADPDATVDSLRAACQDVLALGEAQESLIEALLTLAGGEQGVEHGEPFDLAVVARGVLLTRRTGGVDGTGRDDGVEVISTFGAAPTAGDPRLVESLVANLVDNALRHNVPGGRVEIVTAATRHGAHLTVRNTGPVVPPDQVERLFQPFQQLGGQRVRRAAGHGLGLAIVRAVAGTHGATLTARARPEGGLDIEVLFPGVRIP</sequence>
<dbReference type="CDD" id="cd06225">
    <property type="entry name" value="HAMP"/>
    <property type="match status" value="1"/>
</dbReference>
<dbReference type="Pfam" id="PF00512">
    <property type="entry name" value="HisKA"/>
    <property type="match status" value="1"/>
</dbReference>
<dbReference type="SMART" id="SM00388">
    <property type="entry name" value="HisKA"/>
    <property type="match status" value="1"/>
</dbReference>
<reference evidence="15" key="1">
    <citation type="submission" date="2016-07" db="EMBL/GenBank/DDBJ databases">
        <title>Frankia sp. NRRL B-16219 Genome sequencing.</title>
        <authorList>
            <person name="Ghodhbane-Gtari F."/>
            <person name="Swanson E."/>
            <person name="Gueddou A."/>
            <person name="Louati M."/>
            <person name="Nouioui I."/>
            <person name="Hezbri K."/>
            <person name="Abebe-Akele F."/>
            <person name="Simpson S."/>
            <person name="Morris K."/>
            <person name="Thomas K."/>
            <person name="Gtari M."/>
            <person name="Tisa L.S."/>
        </authorList>
    </citation>
    <scope>NUCLEOTIDE SEQUENCE [LARGE SCALE GENOMIC DNA]</scope>
    <source>
        <strain evidence="15">NRRL B-16219</strain>
    </source>
</reference>
<dbReference type="InterPro" id="IPR050428">
    <property type="entry name" value="TCS_sensor_his_kinase"/>
</dbReference>
<dbReference type="SMART" id="SM00304">
    <property type="entry name" value="HAMP"/>
    <property type="match status" value="1"/>
</dbReference>
<keyword evidence="15" id="KW-1185">Reference proteome</keyword>
<dbReference type="EC" id="2.7.13.3" evidence="3"/>
<dbReference type="SMART" id="SM00387">
    <property type="entry name" value="HATPase_c"/>
    <property type="match status" value="1"/>
</dbReference>
<protein>
    <recommendedName>
        <fullName evidence="3">histidine kinase</fullName>
        <ecNumber evidence="3">2.7.13.3</ecNumber>
    </recommendedName>
</protein>
<feature type="transmembrane region" description="Helical" evidence="11">
    <location>
        <begin position="53"/>
        <end position="76"/>
    </location>
</feature>
<evidence type="ECO:0000256" key="4">
    <source>
        <dbReference type="ARBA" id="ARBA00022553"/>
    </source>
</evidence>
<dbReference type="PRINTS" id="PR00344">
    <property type="entry name" value="BCTRLSENSOR"/>
</dbReference>
<dbReference type="Gene3D" id="3.30.565.10">
    <property type="entry name" value="Histidine kinase-like ATPase, C-terminal domain"/>
    <property type="match status" value="1"/>
</dbReference>
<dbReference type="PROSITE" id="PS50109">
    <property type="entry name" value="HIS_KIN"/>
    <property type="match status" value="1"/>
</dbReference>
<dbReference type="AlphaFoldDB" id="A0A1S1PRQ1"/>
<feature type="domain" description="Histidine kinase" evidence="12">
    <location>
        <begin position="138"/>
        <end position="357"/>
    </location>
</feature>
<dbReference type="GO" id="GO:0000155">
    <property type="term" value="F:phosphorelay sensor kinase activity"/>
    <property type="evidence" value="ECO:0007669"/>
    <property type="project" value="InterPro"/>
</dbReference>
<dbReference type="EMBL" id="MAXA01000230">
    <property type="protein sequence ID" value="OHV25453.1"/>
    <property type="molecule type" value="Genomic_DNA"/>
</dbReference>
<keyword evidence="9" id="KW-0902">Two-component regulatory system</keyword>
<dbReference type="Gene3D" id="6.10.340.10">
    <property type="match status" value="1"/>
</dbReference>
<organism evidence="14 15">
    <name type="scientific">Parafrankia soli</name>
    <dbReference type="NCBI Taxonomy" id="2599596"/>
    <lineage>
        <taxon>Bacteria</taxon>
        <taxon>Bacillati</taxon>
        <taxon>Actinomycetota</taxon>
        <taxon>Actinomycetes</taxon>
        <taxon>Frankiales</taxon>
        <taxon>Frankiaceae</taxon>
        <taxon>Parafrankia</taxon>
    </lineage>
</organism>
<dbReference type="InterPro" id="IPR036097">
    <property type="entry name" value="HisK_dim/P_sf"/>
</dbReference>
<dbReference type="CDD" id="cd00082">
    <property type="entry name" value="HisKA"/>
    <property type="match status" value="1"/>
</dbReference>
<evidence type="ECO:0000256" key="9">
    <source>
        <dbReference type="ARBA" id="ARBA00023012"/>
    </source>
</evidence>
<evidence type="ECO:0000256" key="8">
    <source>
        <dbReference type="ARBA" id="ARBA00022989"/>
    </source>
</evidence>
<keyword evidence="7 14" id="KW-0418">Kinase</keyword>
<dbReference type="InterPro" id="IPR036890">
    <property type="entry name" value="HATPase_C_sf"/>
</dbReference>
<evidence type="ECO:0000259" key="12">
    <source>
        <dbReference type="PROSITE" id="PS50109"/>
    </source>
</evidence>
<dbReference type="Gene3D" id="1.10.287.130">
    <property type="match status" value="1"/>
</dbReference>
<keyword evidence="4" id="KW-0597">Phosphoprotein</keyword>
<dbReference type="Proteomes" id="UP000179769">
    <property type="component" value="Unassembled WGS sequence"/>
</dbReference>
<dbReference type="InterPro" id="IPR003660">
    <property type="entry name" value="HAMP_dom"/>
</dbReference>
<dbReference type="Pfam" id="PF00672">
    <property type="entry name" value="HAMP"/>
    <property type="match status" value="1"/>
</dbReference>
<dbReference type="PANTHER" id="PTHR45436:SF5">
    <property type="entry name" value="SENSOR HISTIDINE KINASE TRCS"/>
    <property type="match status" value="1"/>
</dbReference>
<evidence type="ECO:0000256" key="10">
    <source>
        <dbReference type="ARBA" id="ARBA00023136"/>
    </source>
</evidence>